<evidence type="ECO:0000313" key="9">
    <source>
        <dbReference type="Proteomes" id="UP000197418"/>
    </source>
</evidence>
<evidence type="ECO:0000256" key="6">
    <source>
        <dbReference type="SAM" id="Phobius"/>
    </source>
</evidence>
<dbReference type="CDD" id="cd18677">
    <property type="entry name" value="PIN_MjVapC2-VapC6_like"/>
    <property type="match status" value="1"/>
</dbReference>
<dbReference type="Proteomes" id="UP000197418">
    <property type="component" value="Chromosome"/>
</dbReference>
<comment type="function">
    <text evidence="5">Toxic component of a toxin-antitoxin (TA) system. An RNase.</text>
</comment>
<feature type="domain" description="PIN" evidence="7">
    <location>
        <begin position="2"/>
        <end position="131"/>
    </location>
</feature>
<evidence type="ECO:0000256" key="4">
    <source>
        <dbReference type="ARBA" id="ARBA00022801"/>
    </source>
</evidence>
<name>A0A218P8C9_9EURY</name>
<evidence type="ECO:0000256" key="1">
    <source>
        <dbReference type="ARBA" id="ARBA00022649"/>
    </source>
</evidence>
<dbReference type="GO" id="GO:0004540">
    <property type="term" value="F:RNA nuclease activity"/>
    <property type="evidence" value="ECO:0007669"/>
    <property type="project" value="InterPro"/>
</dbReference>
<comment type="similarity">
    <text evidence="5">Belongs to the PINc/VapC protein family.</text>
</comment>
<feature type="transmembrane region" description="Helical" evidence="6">
    <location>
        <begin position="33"/>
        <end position="56"/>
    </location>
</feature>
<dbReference type="Gene3D" id="3.40.50.1010">
    <property type="entry name" value="5'-nuclease"/>
    <property type="match status" value="1"/>
</dbReference>
<proteinExistence type="inferred from homology"/>
<keyword evidence="2 5" id="KW-0540">Nuclease</keyword>
<dbReference type="GO" id="GO:0090729">
    <property type="term" value="F:toxin activity"/>
    <property type="evidence" value="ECO:0007669"/>
    <property type="project" value="UniProtKB-KW"/>
</dbReference>
<gene>
    <name evidence="5" type="primary">vapC</name>
    <name evidence="8" type="ORF">A3L08_06460</name>
</gene>
<evidence type="ECO:0000256" key="3">
    <source>
        <dbReference type="ARBA" id="ARBA00022723"/>
    </source>
</evidence>
<keyword evidence="6" id="KW-0812">Transmembrane</keyword>
<dbReference type="InterPro" id="IPR022907">
    <property type="entry name" value="VapC_family"/>
</dbReference>
<dbReference type="AlphaFoldDB" id="A0A218P8C9"/>
<evidence type="ECO:0000313" key="8">
    <source>
        <dbReference type="EMBL" id="ASJ06990.1"/>
    </source>
</evidence>
<comment type="cofactor">
    <cofactor evidence="5">
        <name>Mg(2+)</name>
        <dbReference type="ChEBI" id="CHEBI:18420"/>
    </cofactor>
</comment>
<dbReference type="HAMAP" id="MF_00265">
    <property type="entry name" value="VapC_Nob1"/>
    <property type="match status" value="1"/>
</dbReference>
<dbReference type="EC" id="3.1.-.-" evidence="5"/>
<dbReference type="PANTHER" id="PTHR39677:SF4">
    <property type="entry name" value="RIBONUCLEASE VAPC6"/>
    <property type="match status" value="1"/>
</dbReference>
<protein>
    <recommendedName>
        <fullName evidence="5">Ribonuclease VapC</fullName>
        <shortName evidence="5">RNase VapC</shortName>
        <ecNumber evidence="5">3.1.-.-</ecNumber>
    </recommendedName>
    <alternativeName>
        <fullName evidence="5">Putative toxin VapC</fullName>
    </alternativeName>
</protein>
<keyword evidence="4 5" id="KW-0378">Hydrolase</keyword>
<dbReference type="InterPro" id="IPR029060">
    <property type="entry name" value="PIN-like_dom_sf"/>
</dbReference>
<evidence type="ECO:0000259" key="7">
    <source>
        <dbReference type="SMART" id="SM00670"/>
    </source>
</evidence>
<dbReference type="PANTHER" id="PTHR39677">
    <property type="entry name" value="RIBONUCLEASE VAPC6"/>
    <property type="match status" value="1"/>
</dbReference>
<dbReference type="GeneID" id="33315895"/>
<keyword evidence="6" id="KW-1133">Transmembrane helix</keyword>
<keyword evidence="9" id="KW-1185">Reference proteome</keyword>
<keyword evidence="3 5" id="KW-0479">Metal-binding</keyword>
<keyword evidence="6" id="KW-0472">Membrane</keyword>
<sequence length="143" mass="15756">MKGVLLDTSILIEHFKGNLKARNVLLSLMDSDVVLFINPIVFSEVVYLLLGFYSGVSPRSLKGKPEKLPGELDLVFESLEEYAFVELGEKTSRIARDLIRKYAMLPNDALILATCIEHGFSLATLDEDFKAPAGKEGVPIITG</sequence>
<evidence type="ECO:0000256" key="2">
    <source>
        <dbReference type="ARBA" id="ARBA00022722"/>
    </source>
</evidence>
<dbReference type="OrthoDB" id="147997at2157"/>
<organism evidence="8 9">
    <name type="scientific">Thermococcus pacificus</name>
    <dbReference type="NCBI Taxonomy" id="71998"/>
    <lineage>
        <taxon>Archaea</taxon>
        <taxon>Methanobacteriati</taxon>
        <taxon>Methanobacteriota</taxon>
        <taxon>Thermococci</taxon>
        <taxon>Thermococcales</taxon>
        <taxon>Thermococcaceae</taxon>
        <taxon>Thermococcus</taxon>
    </lineage>
</organism>
<dbReference type="GO" id="GO:0016787">
    <property type="term" value="F:hydrolase activity"/>
    <property type="evidence" value="ECO:0007669"/>
    <property type="project" value="UniProtKB-KW"/>
</dbReference>
<dbReference type="SUPFAM" id="SSF88723">
    <property type="entry name" value="PIN domain-like"/>
    <property type="match status" value="1"/>
</dbReference>
<evidence type="ECO:0000256" key="5">
    <source>
        <dbReference type="HAMAP-Rule" id="MF_00265"/>
    </source>
</evidence>
<dbReference type="GO" id="GO:0000287">
    <property type="term" value="F:magnesium ion binding"/>
    <property type="evidence" value="ECO:0007669"/>
    <property type="project" value="UniProtKB-UniRule"/>
</dbReference>
<keyword evidence="5" id="KW-0800">Toxin</keyword>
<keyword evidence="5" id="KW-0460">Magnesium</keyword>
<dbReference type="SMART" id="SM00670">
    <property type="entry name" value="PINc"/>
    <property type="match status" value="1"/>
</dbReference>
<dbReference type="KEGG" id="tpaf:A3L08_06460"/>
<feature type="binding site" evidence="5">
    <location>
        <position position="7"/>
    </location>
    <ligand>
        <name>Mg(2+)</name>
        <dbReference type="ChEBI" id="CHEBI:18420"/>
    </ligand>
</feature>
<keyword evidence="1 5" id="KW-1277">Toxin-antitoxin system</keyword>
<dbReference type="InterPro" id="IPR002716">
    <property type="entry name" value="PIN_dom"/>
</dbReference>
<dbReference type="EMBL" id="CP015102">
    <property type="protein sequence ID" value="ASJ06990.1"/>
    <property type="molecule type" value="Genomic_DNA"/>
</dbReference>
<dbReference type="RefSeq" id="WP_088854239.1">
    <property type="nucleotide sequence ID" value="NZ_CP015102.1"/>
</dbReference>
<feature type="binding site" evidence="5">
    <location>
        <position position="108"/>
    </location>
    <ligand>
        <name>Mg(2+)</name>
        <dbReference type="ChEBI" id="CHEBI:18420"/>
    </ligand>
</feature>
<reference evidence="8 9" key="1">
    <citation type="submission" date="2016-04" db="EMBL/GenBank/DDBJ databases">
        <title>Complete genome sequence of Thermococcus pacificus type strain P4.</title>
        <authorList>
            <person name="Oger P.M."/>
        </authorList>
    </citation>
    <scope>NUCLEOTIDE SEQUENCE [LARGE SCALE GENOMIC DNA]</scope>
    <source>
        <strain evidence="8 9">P-4</strain>
    </source>
</reference>
<accession>A0A218P8C9</accession>
<dbReference type="Pfam" id="PF01850">
    <property type="entry name" value="PIN"/>
    <property type="match status" value="1"/>
</dbReference>